<dbReference type="EC" id="2.7.13.3" evidence="2"/>
<proteinExistence type="predicted"/>
<dbReference type="KEGG" id="tpro:Ga0080559_TMP1045"/>
<dbReference type="InterPro" id="IPR011102">
    <property type="entry name" value="Sig_transdc_His_kinase_HWE"/>
</dbReference>
<dbReference type="PANTHER" id="PTHR41523">
    <property type="entry name" value="TWO-COMPONENT SYSTEM SENSOR PROTEIN"/>
    <property type="match status" value="1"/>
</dbReference>
<dbReference type="SUPFAM" id="SSF55874">
    <property type="entry name" value="ATPase domain of HSP90 chaperone/DNA topoisomerase II/histidine kinase"/>
    <property type="match status" value="1"/>
</dbReference>
<dbReference type="SMART" id="SM00091">
    <property type="entry name" value="PAS"/>
    <property type="match status" value="1"/>
</dbReference>
<feature type="domain" description="Signal transduction histidine kinase HWE region" evidence="9">
    <location>
        <begin position="229"/>
        <end position="309"/>
    </location>
</feature>
<protein>
    <recommendedName>
        <fullName evidence="2">histidine kinase</fullName>
        <ecNumber evidence="2">2.7.13.3</ecNumber>
    </recommendedName>
</protein>
<keyword evidence="4" id="KW-0808">Transferase</keyword>
<dbReference type="EMBL" id="CP014796">
    <property type="protein sequence ID" value="APX21841.1"/>
    <property type="molecule type" value="Genomic_DNA"/>
</dbReference>
<dbReference type="Gene3D" id="3.30.565.10">
    <property type="entry name" value="Histidine kinase-like ATPase, C-terminal domain"/>
    <property type="match status" value="1"/>
</dbReference>
<dbReference type="SUPFAM" id="SSF55785">
    <property type="entry name" value="PYP-like sensor domain (PAS domain)"/>
    <property type="match status" value="2"/>
</dbReference>
<dbReference type="Pfam" id="PF08448">
    <property type="entry name" value="PAS_4"/>
    <property type="match status" value="1"/>
</dbReference>
<evidence type="ECO:0000256" key="6">
    <source>
        <dbReference type="ARBA" id="ARBA00022777"/>
    </source>
</evidence>
<evidence type="ECO:0000259" key="8">
    <source>
        <dbReference type="SMART" id="SM00091"/>
    </source>
</evidence>
<evidence type="ECO:0000256" key="4">
    <source>
        <dbReference type="ARBA" id="ARBA00022679"/>
    </source>
</evidence>
<organism evidence="10 11">
    <name type="scientific">Salipiger profundus</name>
    <dbReference type="NCBI Taxonomy" id="1229727"/>
    <lineage>
        <taxon>Bacteria</taxon>
        <taxon>Pseudomonadati</taxon>
        <taxon>Pseudomonadota</taxon>
        <taxon>Alphaproteobacteria</taxon>
        <taxon>Rhodobacterales</taxon>
        <taxon>Roseobacteraceae</taxon>
        <taxon>Salipiger</taxon>
    </lineage>
</organism>
<evidence type="ECO:0000313" key="11">
    <source>
        <dbReference type="Proteomes" id="UP000186559"/>
    </source>
</evidence>
<sequence length="417" mass="45910">MQIVHPDDRDHVRSEMARARKATSSYEYDFRILCGDGSVRSILDRGVVRREGGGEVTHLCGLQVDVTDLIARTVVRDPANPADTLKAVDDTDSRIGVGDVLDVLFDDAPVGLAIWDRDLRFVRINALLAEMNGLSPEAHLGKTVQELLPDVRDIEGLNAVFREILETGEAHRDVEVSGTTPAAPGEARYWREHFFPIRTDGEIVGVAATVEDVTEARHAQEQIDVLLHELNHRSKNLVALILAISRQTARHQPEDFLEVFQSRLEAMSAAQDLLIRRNEDAVSMQELIRSQLPHFAQLIGDRILLQGDPDIVVPGNAVQGLGLAFHELTTNAVKYGALSNHGGRLTIRWSERSAADMLCIEWQEHGGPVTAPPTRTGFGSSLTGAMLKSTLGAEIVADYAPEGLKWRLDLPRGCNRS</sequence>
<dbReference type="PANTHER" id="PTHR41523:SF8">
    <property type="entry name" value="ETHYLENE RESPONSE SENSOR PROTEIN"/>
    <property type="match status" value="1"/>
</dbReference>
<evidence type="ECO:0000313" key="10">
    <source>
        <dbReference type="EMBL" id="APX21841.1"/>
    </source>
</evidence>
<keyword evidence="7" id="KW-0067">ATP-binding</keyword>
<dbReference type="Proteomes" id="UP000186559">
    <property type="component" value="Chromosome"/>
</dbReference>
<dbReference type="SMART" id="SM00086">
    <property type="entry name" value="PAC"/>
    <property type="match status" value="2"/>
</dbReference>
<dbReference type="CDD" id="cd00130">
    <property type="entry name" value="PAS"/>
    <property type="match status" value="2"/>
</dbReference>
<reference evidence="10 11" key="1">
    <citation type="submission" date="2016-03" db="EMBL/GenBank/DDBJ databases">
        <title>Deep-sea bacteria in the southern Pacific.</title>
        <authorList>
            <person name="Tang K."/>
        </authorList>
    </citation>
    <scope>NUCLEOTIDE SEQUENCE [LARGE SCALE GENOMIC DNA]</scope>
    <source>
        <strain evidence="10 11">JLT2016</strain>
    </source>
</reference>
<name>A0A1U7D120_9RHOB</name>
<dbReference type="InterPro" id="IPR000014">
    <property type="entry name" value="PAS"/>
</dbReference>
<comment type="catalytic activity">
    <reaction evidence="1">
        <text>ATP + protein L-histidine = ADP + protein N-phospho-L-histidine.</text>
        <dbReference type="EC" id="2.7.13.3"/>
    </reaction>
</comment>
<evidence type="ECO:0000256" key="3">
    <source>
        <dbReference type="ARBA" id="ARBA00022553"/>
    </source>
</evidence>
<gene>
    <name evidence="10" type="ORF">Ga0080559_TMP1045</name>
</gene>
<keyword evidence="6" id="KW-0418">Kinase</keyword>
<accession>A0A1U7D120</accession>
<evidence type="ECO:0000256" key="2">
    <source>
        <dbReference type="ARBA" id="ARBA00012438"/>
    </source>
</evidence>
<dbReference type="AlphaFoldDB" id="A0A1U7D120"/>
<dbReference type="InterPro" id="IPR036890">
    <property type="entry name" value="HATPase_C_sf"/>
</dbReference>
<keyword evidence="3" id="KW-0597">Phosphoprotein</keyword>
<dbReference type="Gene3D" id="3.30.450.20">
    <property type="entry name" value="PAS domain"/>
    <property type="match status" value="2"/>
</dbReference>
<dbReference type="GO" id="GO:0004673">
    <property type="term" value="F:protein histidine kinase activity"/>
    <property type="evidence" value="ECO:0007669"/>
    <property type="project" value="UniProtKB-EC"/>
</dbReference>
<dbReference type="InterPro" id="IPR001610">
    <property type="entry name" value="PAC"/>
</dbReference>
<evidence type="ECO:0000259" key="9">
    <source>
        <dbReference type="SMART" id="SM00911"/>
    </source>
</evidence>
<dbReference type="InterPro" id="IPR013656">
    <property type="entry name" value="PAS_4"/>
</dbReference>
<dbReference type="Pfam" id="PF07536">
    <property type="entry name" value="HWE_HK"/>
    <property type="match status" value="1"/>
</dbReference>
<evidence type="ECO:0000256" key="1">
    <source>
        <dbReference type="ARBA" id="ARBA00000085"/>
    </source>
</evidence>
<dbReference type="SMART" id="SM00911">
    <property type="entry name" value="HWE_HK"/>
    <property type="match status" value="1"/>
</dbReference>
<feature type="domain" description="PAS" evidence="8">
    <location>
        <begin position="99"/>
        <end position="166"/>
    </location>
</feature>
<evidence type="ECO:0000256" key="5">
    <source>
        <dbReference type="ARBA" id="ARBA00022741"/>
    </source>
</evidence>
<keyword evidence="5" id="KW-0547">Nucleotide-binding</keyword>
<dbReference type="STRING" id="1229727.Ga0080559_TMP1045"/>
<dbReference type="GO" id="GO:0005524">
    <property type="term" value="F:ATP binding"/>
    <property type="evidence" value="ECO:0007669"/>
    <property type="project" value="UniProtKB-KW"/>
</dbReference>
<dbReference type="InterPro" id="IPR035965">
    <property type="entry name" value="PAS-like_dom_sf"/>
</dbReference>
<keyword evidence="11" id="KW-1185">Reference proteome</keyword>
<evidence type="ECO:0000256" key="7">
    <source>
        <dbReference type="ARBA" id="ARBA00022840"/>
    </source>
</evidence>
<dbReference type="NCBIfam" id="TIGR00229">
    <property type="entry name" value="sensory_box"/>
    <property type="match status" value="1"/>
</dbReference>
<dbReference type="Pfam" id="PF08447">
    <property type="entry name" value="PAS_3"/>
    <property type="match status" value="1"/>
</dbReference>
<dbReference type="InterPro" id="IPR013655">
    <property type="entry name" value="PAS_fold_3"/>
</dbReference>